<dbReference type="EMBL" id="CP157383">
    <property type="protein sequence ID" value="XBM45508.1"/>
    <property type="molecule type" value="Genomic_DNA"/>
</dbReference>
<dbReference type="RefSeq" id="WP_025012259.1">
    <property type="nucleotide sequence ID" value="NZ_CP157382.1"/>
</dbReference>
<reference evidence="1" key="1">
    <citation type="submission" date="2024-05" db="EMBL/GenBank/DDBJ databases">
        <authorList>
            <person name="Lee M.W."/>
            <person name="Lee J.K."/>
            <person name="Kim J.M."/>
            <person name="Choi D.G."/>
            <person name="Baek J.H."/>
            <person name="Bayburt H."/>
            <person name="Jung J.J."/>
            <person name="Han D.M."/>
            <person name="Jeon C.O."/>
        </authorList>
    </citation>
    <scope>NUCLEOTIDE SEQUENCE</scope>
    <source>
        <strain evidence="1">JCM 1131</strain>
        <plasmid evidence="1">unnamed1</plasmid>
    </source>
</reference>
<geneLocation type="plasmid" evidence="1">
    <name>unnamed1</name>
</geneLocation>
<evidence type="ECO:0000313" key="1">
    <source>
        <dbReference type="EMBL" id="XBM44734.1"/>
    </source>
</evidence>
<accession>A0AAU7G445</accession>
<proteinExistence type="predicted"/>
<evidence type="ECO:0000313" key="2">
    <source>
        <dbReference type="EMBL" id="XBM45508.1"/>
    </source>
</evidence>
<gene>
    <name evidence="1" type="ORF">ABG084_00205</name>
    <name evidence="2" type="ORF">ABG084_08785</name>
</gene>
<keyword evidence="1" id="KW-0614">Plasmid</keyword>
<dbReference type="GeneID" id="29638610"/>
<name>A0AAU7G445_9LACO</name>
<organism evidence="1">
    <name type="scientific">Lactobacillus sp. JCM 1131</name>
    <dbReference type="NCBI Taxonomy" id="3153753"/>
    <lineage>
        <taxon>Bacteria</taxon>
        <taxon>Bacillati</taxon>
        <taxon>Bacillota</taxon>
        <taxon>Bacilli</taxon>
        <taxon>Lactobacillales</taxon>
        <taxon>Lactobacillaceae</taxon>
        <taxon>Lactobacillus</taxon>
    </lineage>
</organism>
<dbReference type="AlphaFoldDB" id="A0AAU7G445"/>
<dbReference type="EMBL" id="CP157382">
    <property type="protein sequence ID" value="XBM44734.1"/>
    <property type="molecule type" value="Genomic_DNA"/>
</dbReference>
<protein>
    <submittedName>
        <fullName evidence="1">Uncharacterized protein</fullName>
    </submittedName>
</protein>
<sequence length="66" mass="7911">MTVATREKCPYCQGVKRIRDDLVHYTFRHILQIQNGDELWSIVITNKNEYRTMAYIEYCPKCGRKL</sequence>